<dbReference type="AlphaFoldDB" id="A0A9R1V5G1"/>
<keyword evidence="2" id="KW-1185">Reference proteome</keyword>
<accession>A0A9R1V5G1</accession>
<proteinExistence type="predicted"/>
<dbReference type="SUPFAM" id="SSF50249">
    <property type="entry name" value="Nucleic acid-binding proteins"/>
    <property type="match status" value="1"/>
</dbReference>
<sequence>MLLITIQIVIVGTLRHGSSHATHVYDKTFLVKASIADIVFQDKWCQMICPTCRDPIFKRGTQWYCSAHSKIEKPILTYIKTSCRHKFHVTISDPTATMSAIISETSFWKLLNSDSKHTVDDNIVVDRKTLPVVISQHRGKQRTMSIQMLKTSTDDNVRFIIIDIEIPVTSQQSAVPAIPSQPPITRSAVEHSPLCQTQPEDILHVPSLLLQTVHTHT</sequence>
<evidence type="ECO:0000313" key="1">
    <source>
        <dbReference type="EMBL" id="KAJ0199951.1"/>
    </source>
</evidence>
<name>A0A9R1V5G1_LACSA</name>
<dbReference type="Proteomes" id="UP000235145">
    <property type="component" value="Unassembled WGS sequence"/>
</dbReference>
<gene>
    <name evidence="1" type="ORF">LSAT_V11C600324720</name>
</gene>
<dbReference type="InterPro" id="IPR012340">
    <property type="entry name" value="NA-bd_OB-fold"/>
</dbReference>
<protein>
    <recommendedName>
        <fullName evidence="3">Replication factor A C-terminal domain-containing protein</fullName>
    </recommendedName>
</protein>
<evidence type="ECO:0000313" key="2">
    <source>
        <dbReference type="Proteomes" id="UP000235145"/>
    </source>
</evidence>
<dbReference type="Gene3D" id="2.40.50.140">
    <property type="entry name" value="Nucleic acid-binding proteins"/>
    <property type="match status" value="1"/>
</dbReference>
<dbReference type="EMBL" id="NBSK02000006">
    <property type="protein sequence ID" value="KAJ0199951.1"/>
    <property type="molecule type" value="Genomic_DNA"/>
</dbReference>
<comment type="caution">
    <text evidence="1">The sequence shown here is derived from an EMBL/GenBank/DDBJ whole genome shotgun (WGS) entry which is preliminary data.</text>
</comment>
<organism evidence="1 2">
    <name type="scientific">Lactuca sativa</name>
    <name type="common">Garden lettuce</name>
    <dbReference type="NCBI Taxonomy" id="4236"/>
    <lineage>
        <taxon>Eukaryota</taxon>
        <taxon>Viridiplantae</taxon>
        <taxon>Streptophyta</taxon>
        <taxon>Embryophyta</taxon>
        <taxon>Tracheophyta</taxon>
        <taxon>Spermatophyta</taxon>
        <taxon>Magnoliopsida</taxon>
        <taxon>eudicotyledons</taxon>
        <taxon>Gunneridae</taxon>
        <taxon>Pentapetalae</taxon>
        <taxon>asterids</taxon>
        <taxon>campanulids</taxon>
        <taxon>Asterales</taxon>
        <taxon>Asteraceae</taxon>
        <taxon>Cichorioideae</taxon>
        <taxon>Cichorieae</taxon>
        <taxon>Lactucinae</taxon>
        <taxon>Lactuca</taxon>
    </lineage>
</organism>
<evidence type="ECO:0008006" key="3">
    <source>
        <dbReference type="Google" id="ProtNLM"/>
    </source>
</evidence>
<reference evidence="1 2" key="1">
    <citation type="journal article" date="2017" name="Nat. Commun.">
        <title>Genome assembly with in vitro proximity ligation data and whole-genome triplication in lettuce.</title>
        <authorList>
            <person name="Reyes-Chin-Wo S."/>
            <person name="Wang Z."/>
            <person name="Yang X."/>
            <person name="Kozik A."/>
            <person name="Arikit S."/>
            <person name="Song C."/>
            <person name="Xia L."/>
            <person name="Froenicke L."/>
            <person name="Lavelle D.O."/>
            <person name="Truco M.J."/>
            <person name="Xia R."/>
            <person name="Zhu S."/>
            <person name="Xu C."/>
            <person name="Xu H."/>
            <person name="Xu X."/>
            <person name="Cox K."/>
            <person name="Korf I."/>
            <person name="Meyers B.C."/>
            <person name="Michelmore R.W."/>
        </authorList>
    </citation>
    <scope>NUCLEOTIDE SEQUENCE [LARGE SCALE GENOMIC DNA]</scope>
    <source>
        <strain evidence="2">cv. Salinas</strain>
        <tissue evidence="1">Seedlings</tissue>
    </source>
</reference>